<dbReference type="EMBL" id="CAJNOJ010000104">
    <property type="protein sequence ID" value="CAF1118013.1"/>
    <property type="molecule type" value="Genomic_DNA"/>
</dbReference>
<dbReference type="InterPro" id="IPR003876">
    <property type="entry name" value="Arg_deiminase"/>
</dbReference>
<dbReference type="AlphaFoldDB" id="A0A814QD43"/>
<dbReference type="Proteomes" id="UP000663852">
    <property type="component" value="Unassembled WGS sequence"/>
</dbReference>
<dbReference type="PANTHER" id="PTHR47271">
    <property type="entry name" value="ARGININE DEIMINASE"/>
    <property type="match status" value="1"/>
</dbReference>
<dbReference type="PANTHER" id="PTHR47271:SF2">
    <property type="entry name" value="ARGININE DEIMINASE"/>
    <property type="match status" value="1"/>
</dbReference>
<accession>A0A814QD43</accession>
<dbReference type="PRINTS" id="PR01466">
    <property type="entry name" value="ARGDEIMINASE"/>
</dbReference>
<keyword evidence="1" id="KW-0378">Hydrolase</keyword>
<proteinExistence type="predicted"/>
<comment type="caution">
    <text evidence="2">The sequence shown here is derived from an EMBL/GenBank/DDBJ whole genome shotgun (WGS) entry which is preliminary data.</text>
</comment>
<dbReference type="Gene3D" id="1.10.3930.10">
    <property type="entry name" value="Arginine deiminase"/>
    <property type="match status" value="1"/>
</dbReference>
<dbReference type="Pfam" id="PF02274">
    <property type="entry name" value="ADI"/>
    <property type="match status" value="2"/>
</dbReference>
<sequence length="481" mass="53759">MCSSPILPRHAWNKNGVGVQSECGKLDVVLMHRPGQELRRLTKTNIEQLLFDAVPDVNQTQKSHDAFVKCLRTNGVHVLYMKDLLTQTLVNSYDACQTLIDGIISNYSLKSKRQQELLTAVRQWLGNRTAKQLADDIVHGVTRTHHELGSSAAAQTIFKETNSDTEFIIPPLPNLLFSRDAFSVIEKNVFIWNMAKPARRNEPLIYRVIFQYHPQLSTSGLKIVEWQTTIAEQQMATVEGGDVAYLGQGILMIGCGERTNRLAIEALARTGVFEQIIAVMIPPQRDYMHLDTVLSSVGKNAFTLHGPLAYKMDVFTVETHDDNNNKFINPKWILYGCDVRAALRKLLNNNSLRFYDAVDEATSIEEQRECRHNVVAIDDYHVVTYAGGNPEKGIVNQMTRNGACSVDVIPSQEEQRECRHNVVAIDDYHVVTYAGGNPEKGIVNQMTRNGACSVDVIPSQGLLEGGGGAHCMTNAIRRRSE</sequence>
<evidence type="ECO:0000256" key="1">
    <source>
        <dbReference type="ARBA" id="ARBA00022801"/>
    </source>
</evidence>
<gene>
    <name evidence="2" type="ORF">EDS130_LOCUS20892</name>
</gene>
<organism evidence="2 3">
    <name type="scientific">Adineta ricciae</name>
    <name type="common">Rotifer</name>
    <dbReference type="NCBI Taxonomy" id="249248"/>
    <lineage>
        <taxon>Eukaryota</taxon>
        <taxon>Metazoa</taxon>
        <taxon>Spiralia</taxon>
        <taxon>Gnathifera</taxon>
        <taxon>Rotifera</taxon>
        <taxon>Eurotatoria</taxon>
        <taxon>Bdelloidea</taxon>
        <taxon>Adinetida</taxon>
        <taxon>Adinetidae</taxon>
        <taxon>Adineta</taxon>
    </lineage>
</organism>
<evidence type="ECO:0000313" key="2">
    <source>
        <dbReference type="EMBL" id="CAF1118013.1"/>
    </source>
</evidence>
<name>A0A814QD43_ADIRI</name>
<reference evidence="2" key="1">
    <citation type="submission" date="2021-02" db="EMBL/GenBank/DDBJ databases">
        <authorList>
            <person name="Nowell W R."/>
        </authorList>
    </citation>
    <scope>NUCLEOTIDE SEQUENCE</scope>
</reference>
<dbReference type="GO" id="GO:0019546">
    <property type="term" value="P:L-arginine deiminase pathway"/>
    <property type="evidence" value="ECO:0007669"/>
    <property type="project" value="TreeGrafter"/>
</dbReference>
<dbReference type="Gene3D" id="3.75.10.10">
    <property type="entry name" value="L-arginine/glycine Amidinotransferase, Chain A"/>
    <property type="match status" value="2"/>
</dbReference>
<evidence type="ECO:0008006" key="4">
    <source>
        <dbReference type="Google" id="ProtNLM"/>
    </source>
</evidence>
<dbReference type="GO" id="GO:0016990">
    <property type="term" value="F:arginine deiminase activity"/>
    <property type="evidence" value="ECO:0007669"/>
    <property type="project" value="InterPro"/>
</dbReference>
<dbReference type="OrthoDB" id="5590314at2759"/>
<evidence type="ECO:0000313" key="3">
    <source>
        <dbReference type="Proteomes" id="UP000663852"/>
    </source>
</evidence>
<protein>
    <recommendedName>
        <fullName evidence="4">Arginine deiminase</fullName>
    </recommendedName>
</protein>
<dbReference type="SUPFAM" id="SSF55909">
    <property type="entry name" value="Pentein"/>
    <property type="match status" value="2"/>
</dbReference>